<gene>
    <name evidence="2" type="ORF">QG37_00146</name>
</gene>
<sequence length="154" mass="17934">MCSFQLLYETSIACSIFKLADYTFRDETFSRLRIQGLEVYLAEINSVFNILLKRACSIYSRIRTSFSGNNPRCIVAEGKISPFYFVIIEGPDYGYGVFVEYLNKLSDKRTFLSIAQWSLFLLFFFFFFFFSACLDQSGIILRVQFPSLKWPVEA</sequence>
<feature type="transmembrane region" description="Helical" evidence="1">
    <location>
        <begin position="114"/>
        <end position="134"/>
    </location>
</feature>
<keyword evidence="1" id="KW-0812">Transmembrane</keyword>
<dbReference type="AlphaFoldDB" id="A0A0L0P8T1"/>
<accession>A0A0L0P8T1</accession>
<evidence type="ECO:0000313" key="2">
    <source>
        <dbReference type="EMBL" id="KNE02772.1"/>
    </source>
</evidence>
<evidence type="ECO:0000313" key="3">
    <source>
        <dbReference type="Proteomes" id="UP000037122"/>
    </source>
</evidence>
<name>A0A0L0P8T1_CANAR</name>
<dbReference type="EMBL" id="LGST01000002">
    <property type="protein sequence ID" value="KNE02772.1"/>
    <property type="molecule type" value="Genomic_DNA"/>
</dbReference>
<reference evidence="3" key="1">
    <citation type="journal article" date="2015" name="BMC Genomics">
        <title>Draft genome of a commonly misdiagnosed multidrug resistant pathogen Candida auris.</title>
        <authorList>
            <person name="Chatterjee S."/>
            <person name="Alampalli S.V."/>
            <person name="Nageshan R.K."/>
            <person name="Chettiar S.T."/>
            <person name="Joshi S."/>
            <person name="Tatu U.S."/>
        </authorList>
    </citation>
    <scope>NUCLEOTIDE SEQUENCE [LARGE SCALE GENOMIC DNA]</scope>
    <source>
        <strain evidence="3">6684</strain>
    </source>
</reference>
<keyword evidence="1" id="KW-1133">Transmembrane helix</keyword>
<proteinExistence type="predicted"/>
<evidence type="ECO:0000256" key="1">
    <source>
        <dbReference type="SAM" id="Phobius"/>
    </source>
</evidence>
<dbReference type="Proteomes" id="UP000037122">
    <property type="component" value="Unassembled WGS sequence"/>
</dbReference>
<organism evidence="2 3">
    <name type="scientific">Candidozyma auris</name>
    <name type="common">Yeast</name>
    <name type="synonym">Candida auris</name>
    <dbReference type="NCBI Taxonomy" id="498019"/>
    <lineage>
        <taxon>Eukaryota</taxon>
        <taxon>Fungi</taxon>
        <taxon>Dikarya</taxon>
        <taxon>Ascomycota</taxon>
        <taxon>Saccharomycotina</taxon>
        <taxon>Pichiomycetes</taxon>
        <taxon>Metschnikowiaceae</taxon>
        <taxon>Candidozyma</taxon>
    </lineage>
</organism>
<comment type="caution">
    <text evidence="2">The sequence shown here is derived from an EMBL/GenBank/DDBJ whole genome shotgun (WGS) entry which is preliminary data.</text>
</comment>
<keyword evidence="1" id="KW-0472">Membrane</keyword>
<dbReference type="VEuPathDB" id="FungiDB:QG37_00146"/>
<protein>
    <submittedName>
        <fullName evidence="2">Uncharacterized protein</fullName>
    </submittedName>
</protein>